<gene>
    <name evidence="3" type="ORF">WMW72_04705</name>
</gene>
<dbReference type="InterPro" id="IPR025438">
    <property type="entry name" value="DUF4180"/>
</dbReference>
<dbReference type="RefSeq" id="WP_341414264.1">
    <property type="nucleotide sequence ID" value="NZ_JBBPCC010000002.1"/>
</dbReference>
<comment type="caution">
    <text evidence="3">The sequence shown here is derived from an EMBL/GenBank/DDBJ whole genome shotgun (WGS) entry which is preliminary data.</text>
</comment>
<feature type="domain" description="DUF4180" evidence="2">
    <location>
        <begin position="194"/>
        <end position="301"/>
    </location>
</feature>
<dbReference type="Gene3D" id="1.10.10.10">
    <property type="entry name" value="Winged helix-like DNA-binding domain superfamily/Winged helix DNA-binding domain"/>
    <property type="match status" value="1"/>
</dbReference>
<dbReference type="EMBL" id="JBBPCC010000002">
    <property type="protein sequence ID" value="MEK8127208.1"/>
    <property type="molecule type" value="Genomic_DNA"/>
</dbReference>
<dbReference type="PANTHER" id="PTHR43252">
    <property type="entry name" value="TRANSCRIPTIONAL REGULATOR YQJI"/>
    <property type="match status" value="1"/>
</dbReference>
<evidence type="ECO:0000259" key="2">
    <source>
        <dbReference type="Pfam" id="PF13788"/>
    </source>
</evidence>
<dbReference type="Proteomes" id="UP001469365">
    <property type="component" value="Unassembled WGS sequence"/>
</dbReference>
<dbReference type="InterPro" id="IPR005149">
    <property type="entry name" value="Tscrpt_reg_PadR_N"/>
</dbReference>
<evidence type="ECO:0000313" key="4">
    <source>
        <dbReference type="Proteomes" id="UP001469365"/>
    </source>
</evidence>
<reference evidence="3 4" key="1">
    <citation type="submission" date="2024-04" db="EMBL/GenBank/DDBJ databases">
        <title>draft genome sequnece of Paenibacillus filicis.</title>
        <authorList>
            <person name="Kim D.-U."/>
        </authorList>
    </citation>
    <scope>NUCLEOTIDE SEQUENCE [LARGE SCALE GENOMIC DNA]</scope>
    <source>
        <strain evidence="3 4">KACC14197</strain>
    </source>
</reference>
<evidence type="ECO:0000313" key="3">
    <source>
        <dbReference type="EMBL" id="MEK8127208.1"/>
    </source>
</evidence>
<organism evidence="3 4">
    <name type="scientific">Paenibacillus filicis</name>
    <dbReference type="NCBI Taxonomy" id="669464"/>
    <lineage>
        <taxon>Bacteria</taxon>
        <taxon>Bacillati</taxon>
        <taxon>Bacillota</taxon>
        <taxon>Bacilli</taxon>
        <taxon>Bacillales</taxon>
        <taxon>Paenibacillaceae</taxon>
        <taxon>Paenibacillus</taxon>
    </lineage>
</organism>
<sequence length="305" mass="35042">MSIKLAILGMLSWIPATGYDLKKMIEESSAMYWSGNNNQIYKSLVQLLDEGLVTNEVQHQESSPSKKIYTITGKGQEELKRWVLSAPELPELKKGFLTQLAWADSLSSVELDDLLSRYEQEVSLQLALEEEKKRRALFSPSRSSREAYLWEMIDENIVASYRHELSWVRQLREGLLVHHNQDVNGMDYQVVRKQNRLYIEYISAEPPVCTDQDILALIAVCMEQNAELLMLHSEVLSKDFFELRTGVAGHIIQKLTNYRIRTALIAGEESQEGRFKELAAEMNRGHQFRVFSSATDAEQWLLNGK</sequence>
<dbReference type="InterPro" id="IPR036388">
    <property type="entry name" value="WH-like_DNA-bd_sf"/>
</dbReference>
<protein>
    <submittedName>
        <fullName evidence="3">DUF4180 domain-containing protein</fullName>
    </submittedName>
</protein>
<proteinExistence type="predicted"/>
<dbReference type="PANTHER" id="PTHR43252:SF6">
    <property type="entry name" value="NEGATIVE TRANSCRIPTION REGULATOR PADR"/>
    <property type="match status" value="1"/>
</dbReference>
<evidence type="ECO:0000259" key="1">
    <source>
        <dbReference type="Pfam" id="PF03551"/>
    </source>
</evidence>
<feature type="domain" description="Transcription regulator PadR N-terminal" evidence="1">
    <location>
        <begin position="7"/>
        <end position="80"/>
    </location>
</feature>
<name>A0ABU9DEB5_9BACL</name>
<accession>A0ABU9DEB5</accession>
<dbReference type="SUPFAM" id="SSF46785">
    <property type="entry name" value="Winged helix' DNA-binding domain"/>
    <property type="match status" value="1"/>
</dbReference>
<dbReference type="Pfam" id="PF13788">
    <property type="entry name" value="DUF4180"/>
    <property type="match status" value="1"/>
</dbReference>
<dbReference type="Pfam" id="PF03551">
    <property type="entry name" value="PadR"/>
    <property type="match status" value="1"/>
</dbReference>
<keyword evidence="4" id="KW-1185">Reference proteome</keyword>
<dbReference type="InterPro" id="IPR036390">
    <property type="entry name" value="WH_DNA-bd_sf"/>
</dbReference>